<organism evidence="1 2">
    <name type="scientific">Flagellimonas algicola</name>
    <dbReference type="NCBI Taxonomy" id="2583815"/>
    <lineage>
        <taxon>Bacteria</taxon>
        <taxon>Pseudomonadati</taxon>
        <taxon>Bacteroidota</taxon>
        <taxon>Flavobacteriia</taxon>
        <taxon>Flavobacteriales</taxon>
        <taxon>Flavobacteriaceae</taxon>
        <taxon>Flagellimonas</taxon>
    </lineage>
</organism>
<evidence type="ECO:0000313" key="2">
    <source>
        <dbReference type="Proteomes" id="UP000751614"/>
    </source>
</evidence>
<evidence type="ECO:0000313" key="1">
    <source>
        <dbReference type="EMBL" id="TMU56478.1"/>
    </source>
</evidence>
<reference evidence="1 2" key="1">
    <citation type="submission" date="2019-05" db="EMBL/GenBank/DDBJ databases">
        <title>Flagellimonas sp. AsT0115, sp. nov., isolated from a marine red algae, Asparagopsis taxiformis.</title>
        <authorList>
            <person name="Kim J."/>
            <person name="Jeong S.E."/>
            <person name="Jeon C.O."/>
        </authorList>
    </citation>
    <scope>NUCLEOTIDE SEQUENCE [LARGE SCALE GENOMIC DNA]</scope>
    <source>
        <strain evidence="1 2">AsT0115</strain>
    </source>
</reference>
<dbReference type="RefSeq" id="WP_138832971.1">
    <property type="nucleotide sequence ID" value="NZ_VCNI01000001.1"/>
</dbReference>
<accession>A0ABY2WNA3</accession>
<name>A0ABY2WNA3_9FLAO</name>
<protein>
    <submittedName>
        <fullName evidence="1">Uncharacterized protein</fullName>
    </submittedName>
</protein>
<dbReference type="Proteomes" id="UP000751614">
    <property type="component" value="Unassembled WGS sequence"/>
</dbReference>
<dbReference type="EMBL" id="VCNI01000001">
    <property type="protein sequence ID" value="TMU56478.1"/>
    <property type="molecule type" value="Genomic_DNA"/>
</dbReference>
<sequence length="256" mass="27832">MALLPYKGGYKPPSYMGPTSVGTKAPTKPGGGFLGLVSQVSGVANILGSIVGAKVISKTIGQALKDGFDCWGSTWTPTRAKKELPAWISHIGAKYKKSLEVYPDQMESSVNRFFQTFWSLNSVTGTKLEDWIGWRYTSAKDCTKRGLIALEKGIVGYMDELAANAVEIGPKIDRKVTVYKKTITLYRRQHGKVQPYKMSVPQIRVAKVKAAPAPVTKPKSGDPVFEDIKTKQPQQAGGTLIGLVALGLLLGKKFIK</sequence>
<keyword evidence="2" id="KW-1185">Reference proteome</keyword>
<comment type="caution">
    <text evidence="1">The sequence shown here is derived from an EMBL/GenBank/DDBJ whole genome shotgun (WGS) entry which is preliminary data.</text>
</comment>
<proteinExistence type="predicted"/>
<gene>
    <name evidence="1" type="ORF">FGG15_02765</name>
</gene>